<dbReference type="RefSeq" id="WP_135115588.1">
    <property type="nucleotide sequence ID" value="NZ_JADGLL010000064.1"/>
</dbReference>
<evidence type="ECO:0000313" key="2">
    <source>
        <dbReference type="Proteomes" id="UP000298358"/>
    </source>
</evidence>
<comment type="caution">
    <text evidence="1">The sequence shown here is derived from an EMBL/GenBank/DDBJ whole genome shotgun (WGS) entry which is preliminary data.</text>
</comment>
<protein>
    <recommendedName>
        <fullName evidence="3">Alpha/beta hydrolase</fullName>
    </recommendedName>
</protein>
<name>A0A4Y9FN30_9MICO</name>
<gene>
    <name evidence="1" type="ORF">E4U02_14860</name>
</gene>
<sequence length="272" mass="29076">MTEIGPRETDRAGGAAEFVDIRGRGSKTTVVVFTGLAQRVGALPPFEFARTMDSLGVNSVLLRDPNLSWYQSQIPGFGRTFLDKAYRIREYIDQCGGSEVHFLGTSSGGFAALAYATVIPAVSVLTFGAQTSIAPSRRAAFNDHRWPRLIERANNAASGMFLDVAELGPLRVRRDATALFGTTEQVDLVHALHAARFLGPSYVPVAVRGAGAEIGRESLPPAGGAVRGWWYHLRASGEAERQGRPIPVPAALTPADALTAGEGFRARGDTIV</sequence>
<keyword evidence="2" id="KW-1185">Reference proteome</keyword>
<evidence type="ECO:0008006" key="3">
    <source>
        <dbReference type="Google" id="ProtNLM"/>
    </source>
</evidence>
<dbReference type="EMBL" id="SPQB01000064">
    <property type="protein sequence ID" value="TFU30272.1"/>
    <property type="molecule type" value="Genomic_DNA"/>
</dbReference>
<proteinExistence type="predicted"/>
<organism evidence="1 2">
    <name type="scientific">Microbacterium paludicola</name>
    <dbReference type="NCBI Taxonomy" id="300019"/>
    <lineage>
        <taxon>Bacteria</taxon>
        <taxon>Bacillati</taxon>
        <taxon>Actinomycetota</taxon>
        <taxon>Actinomycetes</taxon>
        <taxon>Micrococcales</taxon>
        <taxon>Microbacteriaceae</taxon>
        <taxon>Microbacterium</taxon>
    </lineage>
</organism>
<dbReference type="OrthoDB" id="5189559at2"/>
<dbReference type="InterPro" id="IPR029058">
    <property type="entry name" value="AB_hydrolase_fold"/>
</dbReference>
<accession>A0A4Y9FN30</accession>
<dbReference type="Proteomes" id="UP000298358">
    <property type="component" value="Unassembled WGS sequence"/>
</dbReference>
<dbReference type="Gene3D" id="3.40.50.1820">
    <property type="entry name" value="alpha/beta hydrolase"/>
    <property type="match status" value="1"/>
</dbReference>
<reference evidence="1 2" key="1">
    <citation type="submission" date="2019-03" db="EMBL/GenBank/DDBJ databases">
        <title>Diversity of the mouse oral microbiome.</title>
        <authorList>
            <person name="Joseph S."/>
            <person name="Aduse-Opoku J."/>
            <person name="Curtis M."/>
            <person name="Wade W."/>
            <person name="Hashim A."/>
        </authorList>
    </citation>
    <scope>NUCLEOTIDE SEQUENCE [LARGE SCALE GENOMIC DNA]</scope>
    <source>
        <strain evidence="1 2">P1012</strain>
    </source>
</reference>
<evidence type="ECO:0000313" key="1">
    <source>
        <dbReference type="EMBL" id="TFU30272.1"/>
    </source>
</evidence>
<dbReference type="SUPFAM" id="SSF53474">
    <property type="entry name" value="alpha/beta-Hydrolases"/>
    <property type="match status" value="1"/>
</dbReference>
<dbReference type="AlphaFoldDB" id="A0A4Y9FN30"/>